<dbReference type="GO" id="GO:0051082">
    <property type="term" value="F:unfolded protein binding"/>
    <property type="evidence" value="ECO:0007669"/>
    <property type="project" value="InterPro"/>
</dbReference>
<dbReference type="GO" id="GO:0005524">
    <property type="term" value="F:ATP binding"/>
    <property type="evidence" value="ECO:0007669"/>
    <property type="project" value="InterPro"/>
</dbReference>
<dbReference type="STRING" id="310752.A0A384AA86"/>
<dbReference type="PANTHER" id="PTHR11528">
    <property type="entry name" value="HEAT SHOCK PROTEIN 90 FAMILY MEMBER"/>
    <property type="match status" value="1"/>
</dbReference>
<dbReference type="RefSeq" id="XP_007184276.2">
    <property type="nucleotide sequence ID" value="XM_007184214.2"/>
</dbReference>
<comment type="similarity">
    <text evidence="1">Belongs to the heat shock protein 90 family.</text>
</comment>
<dbReference type="Gene3D" id="1.20.120.790">
    <property type="entry name" value="Heat shock protein 90, C-terminal domain"/>
    <property type="match status" value="1"/>
</dbReference>
<organism evidence="3 4">
    <name type="scientific">Balaenoptera acutorostrata</name>
    <name type="common">Common minke whale</name>
    <name type="synonym">Balaena rostrata</name>
    <dbReference type="NCBI Taxonomy" id="9767"/>
    <lineage>
        <taxon>Eukaryota</taxon>
        <taxon>Metazoa</taxon>
        <taxon>Chordata</taxon>
        <taxon>Craniata</taxon>
        <taxon>Vertebrata</taxon>
        <taxon>Euteleostomi</taxon>
        <taxon>Mammalia</taxon>
        <taxon>Eutheria</taxon>
        <taxon>Laurasiatheria</taxon>
        <taxon>Artiodactyla</taxon>
        <taxon>Whippomorpha</taxon>
        <taxon>Cetacea</taxon>
        <taxon>Mysticeti</taxon>
        <taxon>Balaenopteridae</taxon>
        <taxon>Balaenoptera</taxon>
    </lineage>
</organism>
<evidence type="ECO:0000256" key="1">
    <source>
        <dbReference type="ARBA" id="ARBA00008239"/>
    </source>
</evidence>
<keyword evidence="3" id="KW-1185">Reference proteome</keyword>
<evidence type="ECO:0000313" key="3">
    <source>
        <dbReference type="Proteomes" id="UP001652580"/>
    </source>
</evidence>
<keyword evidence="4" id="KW-0346">Stress response</keyword>
<evidence type="ECO:0000313" key="4">
    <source>
        <dbReference type="RefSeq" id="XP_007184276.2"/>
    </source>
</evidence>
<dbReference type="GO" id="GO:0016887">
    <property type="term" value="F:ATP hydrolysis activity"/>
    <property type="evidence" value="ECO:0007669"/>
    <property type="project" value="InterPro"/>
</dbReference>
<gene>
    <name evidence="4" type="primary">LOC103018135</name>
</gene>
<dbReference type="SUPFAM" id="SSF110942">
    <property type="entry name" value="HSP90 C-terminal domain"/>
    <property type="match status" value="1"/>
</dbReference>
<evidence type="ECO:0000256" key="2">
    <source>
        <dbReference type="ARBA" id="ARBA00023186"/>
    </source>
</evidence>
<dbReference type="Proteomes" id="UP001652580">
    <property type="component" value="Chromosome 20"/>
</dbReference>
<dbReference type="GeneID" id="103018135"/>
<sequence length="106" mass="12263">MQAVVFYCSTFQGWTANMERIMQALALRDNSTMGYMMAKKHLEINPGYPIVETLRQKAEADKNDKAVKDLVVLLFETTLLSSVEENLYLFKFYCLSVPQFIYPLTH</sequence>
<dbReference type="Pfam" id="PF00183">
    <property type="entry name" value="HSP90"/>
    <property type="match status" value="1"/>
</dbReference>
<dbReference type="InterPro" id="IPR001404">
    <property type="entry name" value="Hsp90_fam"/>
</dbReference>
<dbReference type="GO" id="GO:0140662">
    <property type="term" value="F:ATP-dependent protein folding chaperone"/>
    <property type="evidence" value="ECO:0007669"/>
    <property type="project" value="InterPro"/>
</dbReference>
<dbReference type="AlphaFoldDB" id="A0A384AA86"/>
<protein>
    <submittedName>
        <fullName evidence="4">Heat shock protein HSP 90-beta-3</fullName>
    </submittedName>
</protein>
<dbReference type="KEGG" id="bacu:103018135"/>
<accession>A0A384AA86</accession>
<dbReference type="InterPro" id="IPR037196">
    <property type="entry name" value="HSP90_C"/>
</dbReference>
<name>A0A384AA86_BALAC</name>
<proteinExistence type="inferred from homology"/>
<keyword evidence="2" id="KW-0143">Chaperone</keyword>
<reference evidence="4" key="1">
    <citation type="submission" date="2025-08" db="UniProtKB">
        <authorList>
            <consortium name="RefSeq"/>
        </authorList>
    </citation>
    <scope>IDENTIFICATION</scope>
</reference>
<dbReference type="InParanoid" id="A0A384AA86"/>